<dbReference type="EMBL" id="JAWXYG010000003">
    <property type="protein sequence ID" value="KAK4278329.1"/>
    <property type="molecule type" value="Genomic_DNA"/>
</dbReference>
<feature type="compositionally biased region" description="Polar residues" evidence="1">
    <location>
        <begin position="274"/>
        <end position="286"/>
    </location>
</feature>
<evidence type="ECO:0000256" key="1">
    <source>
        <dbReference type="SAM" id="MobiDB-lite"/>
    </source>
</evidence>
<proteinExistence type="predicted"/>
<dbReference type="AlphaFoldDB" id="A0AAE1TBP0"/>
<feature type="compositionally biased region" description="Basic and acidic residues" evidence="1">
    <location>
        <begin position="253"/>
        <end position="270"/>
    </location>
</feature>
<feature type="compositionally biased region" description="Low complexity" evidence="1">
    <location>
        <begin position="393"/>
        <end position="402"/>
    </location>
</feature>
<accession>A0AAE1TBP0</accession>
<dbReference type="PANTHER" id="PTHR34380:SF6">
    <property type="entry name" value="TERNARY COMPLEX FACTOR MIP1 LEUCINE-ZIPPER DOMAIN-CONTAINING PROTEIN"/>
    <property type="match status" value="1"/>
</dbReference>
<organism evidence="2 3">
    <name type="scientific">Acacia crassicarpa</name>
    <name type="common">northern wattle</name>
    <dbReference type="NCBI Taxonomy" id="499986"/>
    <lineage>
        <taxon>Eukaryota</taxon>
        <taxon>Viridiplantae</taxon>
        <taxon>Streptophyta</taxon>
        <taxon>Embryophyta</taxon>
        <taxon>Tracheophyta</taxon>
        <taxon>Spermatophyta</taxon>
        <taxon>Magnoliopsida</taxon>
        <taxon>eudicotyledons</taxon>
        <taxon>Gunneridae</taxon>
        <taxon>Pentapetalae</taxon>
        <taxon>rosids</taxon>
        <taxon>fabids</taxon>
        <taxon>Fabales</taxon>
        <taxon>Fabaceae</taxon>
        <taxon>Caesalpinioideae</taxon>
        <taxon>mimosoid clade</taxon>
        <taxon>Acacieae</taxon>
        <taxon>Acacia</taxon>
    </lineage>
</organism>
<comment type="caution">
    <text evidence="2">The sequence shown here is derived from an EMBL/GenBank/DDBJ whole genome shotgun (WGS) entry which is preliminary data.</text>
</comment>
<feature type="compositionally biased region" description="Polar residues" evidence="1">
    <location>
        <begin position="222"/>
        <end position="239"/>
    </location>
</feature>
<feature type="region of interest" description="Disordered" evidence="1">
    <location>
        <begin position="203"/>
        <end position="320"/>
    </location>
</feature>
<sequence>MAMNSIKMEPGSNPPVDGNEYKEYLMTLSIPELISNLQTAFRPVDFDRVVEVLTENETKLKYEIKVLTEKLELETLVRMSAEEECKGRKNAERYEILPESVKKNNELDHVNTLSELRIKNAKLEEEKRLAESASKFWKSKFEELSERLLMVEKGVNSFMNGDAHVGIGGKAEDLSCIRGNTHPGVSDEVIDEKDMNVNDICDNEQGNTTAGSFPSQREDLKSGNTLVSTAEVSRQSPHSPNEALLGASGISTKDMDKQEDTEINMDDHECGNITGDNSPSQTNSYDCGNAHLAVDDDNRQSPDTPNTAGPGASANASLESQKVVVEILDSDDDDECIASGTLNGKEASCDIGRSSVSGLFESLKRKWFPEGGNSFDGLNKNLVDGSDTDDDSSSSTSFSEFGINKVQLPPDFLCSTGGKRRKT</sequence>
<feature type="compositionally biased region" description="Polar residues" evidence="1">
    <location>
        <begin position="204"/>
        <end position="215"/>
    </location>
</feature>
<feature type="region of interest" description="Disordered" evidence="1">
    <location>
        <begin position="379"/>
        <end position="402"/>
    </location>
</feature>
<evidence type="ECO:0000313" key="3">
    <source>
        <dbReference type="Proteomes" id="UP001293593"/>
    </source>
</evidence>
<dbReference type="Proteomes" id="UP001293593">
    <property type="component" value="Unassembled WGS sequence"/>
</dbReference>
<name>A0AAE1TBP0_9FABA</name>
<reference evidence="2" key="1">
    <citation type="submission" date="2023-10" db="EMBL/GenBank/DDBJ databases">
        <title>Chromosome-level genome of the transformable northern wattle, Acacia crassicarpa.</title>
        <authorList>
            <person name="Massaro I."/>
            <person name="Sinha N.R."/>
            <person name="Poethig S."/>
            <person name="Leichty A.R."/>
        </authorList>
    </citation>
    <scope>NUCLEOTIDE SEQUENCE</scope>
    <source>
        <strain evidence="2">Acra3RX</strain>
        <tissue evidence="2">Leaf</tissue>
    </source>
</reference>
<protein>
    <submittedName>
        <fullName evidence="2">Uncharacterized protein</fullName>
    </submittedName>
</protein>
<keyword evidence="3" id="KW-1185">Reference proteome</keyword>
<gene>
    <name evidence="2" type="ORF">QN277_016188</name>
</gene>
<dbReference type="PANTHER" id="PTHR34380">
    <property type="entry name" value="BNAA03G12380D PROTEIN"/>
    <property type="match status" value="1"/>
</dbReference>
<evidence type="ECO:0000313" key="2">
    <source>
        <dbReference type="EMBL" id="KAK4278329.1"/>
    </source>
</evidence>